<organism evidence="1 2">
    <name type="scientific">Methylobacterium radiotolerans</name>
    <dbReference type="NCBI Taxonomy" id="31998"/>
    <lineage>
        <taxon>Bacteria</taxon>
        <taxon>Pseudomonadati</taxon>
        <taxon>Pseudomonadota</taxon>
        <taxon>Alphaproteobacteria</taxon>
        <taxon>Hyphomicrobiales</taxon>
        <taxon>Methylobacteriaceae</taxon>
        <taxon>Methylobacterium</taxon>
    </lineage>
</organism>
<protein>
    <submittedName>
        <fullName evidence="1">Uncharacterized protein</fullName>
    </submittedName>
</protein>
<dbReference type="EMBL" id="JBEPNW010000002">
    <property type="protein sequence ID" value="MET3865209.1"/>
    <property type="molecule type" value="Genomic_DNA"/>
</dbReference>
<dbReference type="RefSeq" id="WP_159392780.1">
    <property type="nucleotide sequence ID" value="NZ_JBEPNV010000001.1"/>
</dbReference>
<proteinExistence type="predicted"/>
<name>A0ABV2NFD1_9HYPH</name>
<sequence>MTASSARKGASGFAMAERMGLCSAVGACPKYVYVIAVFARIEKATLVVLRS</sequence>
<evidence type="ECO:0000313" key="1">
    <source>
        <dbReference type="EMBL" id="MET3865209.1"/>
    </source>
</evidence>
<comment type="caution">
    <text evidence="1">The sequence shown here is derived from an EMBL/GenBank/DDBJ whole genome shotgun (WGS) entry which is preliminary data.</text>
</comment>
<dbReference type="Proteomes" id="UP001549119">
    <property type="component" value="Unassembled WGS sequence"/>
</dbReference>
<accession>A0ABV2NFD1</accession>
<evidence type="ECO:0000313" key="2">
    <source>
        <dbReference type="Proteomes" id="UP001549119"/>
    </source>
</evidence>
<keyword evidence="2" id="KW-1185">Reference proteome</keyword>
<gene>
    <name evidence="1" type="ORF">ABIC20_002518</name>
</gene>
<reference evidence="1 2" key="1">
    <citation type="submission" date="2024-06" db="EMBL/GenBank/DDBJ databases">
        <title>Genomics of switchgrass bacterial isolates.</title>
        <authorList>
            <person name="Shade A."/>
        </authorList>
    </citation>
    <scope>NUCLEOTIDE SEQUENCE [LARGE SCALE GENOMIC DNA]</scope>
    <source>
        <strain evidence="1 2">PvP084</strain>
    </source>
</reference>